<comment type="subcellular location">
    <subcellularLocation>
        <location evidence="1">Membrane</location>
    </subcellularLocation>
</comment>
<evidence type="ECO:0000313" key="6">
    <source>
        <dbReference type="Proteomes" id="UP001597506"/>
    </source>
</evidence>
<evidence type="ECO:0000259" key="4">
    <source>
        <dbReference type="PROSITE" id="PS50111"/>
    </source>
</evidence>
<dbReference type="InterPro" id="IPR004089">
    <property type="entry name" value="MCPsignal_dom"/>
</dbReference>
<reference evidence="6" key="1">
    <citation type="journal article" date="2019" name="Int. J. Syst. Evol. Microbiol.">
        <title>The Global Catalogue of Microorganisms (GCM) 10K type strain sequencing project: providing services to taxonomists for standard genome sequencing and annotation.</title>
        <authorList>
            <consortium name="The Broad Institute Genomics Platform"/>
            <consortium name="The Broad Institute Genome Sequencing Center for Infectious Disease"/>
            <person name="Wu L."/>
            <person name="Ma J."/>
        </authorList>
    </citation>
    <scope>NUCLEOTIDE SEQUENCE [LARGE SCALE GENOMIC DNA]</scope>
    <source>
        <strain evidence="6">KCTC 3913</strain>
    </source>
</reference>
<evidence type="ECO:0000256" key="1">
    <source>
        <dbReference type="ARBA" id="ARBA00004370"/>
    </source>
</evidence>
<comment type="caution">
    <text evidence="5">The sequence shown here is derived from an EMBL/GenBank/DDBJ whole genome shotgun (WGS) entry which is preliminary data.</text>
</comment>
<evidence type="ECO:0000256" key="3">
    <source>
        <dbReference type="PROSITE-ProRule" id="PRU00284"/>
    </source>
</evidence>
<dbReference type="PROSITE" id="PS50111">
    <property type="entry name" value="CHEMOTAXIS_TRANSDUC_2"/>
    <property type="match status" value="1"/>
</dbReference>
<sequence>MLIIHALFLVLTSAATSWQIHSSQKIKAALEATKLEQRKTIIEDITYKISDISSQIINTVQLINDKANDTSKLNNQLDVTFKQVAAGAETQLKSVESNAQVIQEISKGIEASTKASFDVSTESEKSARNAEKGNEYVNKLLKNMEEVNGTAEESHQTVKLLQKQSQEITKILEVITNISDQTNLLALNAAIEAARAGEHGKGFAVVADEVRNLAEQSSESAKQIREIIDQILDNTTNSVVSMEQVRDGVGTGLNIAKETSEIFSRIKEQANVSARQISEISVSNKQLSSSFLKVNESVNEVEKIANESVGSINQMNQSSEKQLDAVLEIKEVAELLEKSAGELESIMKVMVE</sequence>
<dbReference type="PANTHER" id="PTHR32089">
    <property type="entry name" value="METHYL-ACCEPTING CHEMOTAXIS PROTEIN MCPB"/>
    <property type="match status" value="1"/>
</dbReference>
<feature type="domain" description="Methyl-accepting transducer" evidence="4">
    <location>
        <begin position="66"/>
        <end position="302"/>
    </location>
</feature>
<dbReference type="RefSeq" id="WP_377932556.1">
    <property type="nucleotide sequence ID" value="NZ_JBHUMF010000007.1"/>
</dbReference>
<dbReference type="Proteomes" id="UP001597506">
    <property type="component" value="Unassembled WGS sequence"/>
</dbReference>
<keyword evidence="6" id="KW-1185">Reference proteome</keyword>
<keyword evidence="2 3" id="KW-0807">Transducer</keyword>
<dbReference type="SMART" id="SM00283">
    <property type="entry name" value="MA"/>
    <property type="match status" value="1"/>
</dbReference>
<proteinExistence type="predicted"/>
<name>A0ABW5RNX5_9BACI</name>
<dbReference type="SUPFAM" id="SSF58104">
    <property type="entry name" value="Methyl-accepting chemotaxis protein (MCP) signaling domain"/>
    <property type="match status" value="1"/>
</dbReference>
<dbReference type="Pfam" id="PF00015">
    <property type="entry name" value="MCPsignal"/>
    <property type="match status" value="1"/>
</dbReference>
<dbReference type="PANTHER" id="PTHR32089:SF114">
    <property type="entry name" value="METHYL-ACCEPTING CHEMOTAXIS PROTEIN MCPB"/>
    <property type="match status" value="1"/>
</dbReference>
<organism evidence="5 6">
    <name type="scientific">Bacillus seohaeanensis</name>
    <dbReference type="NCBI Taxonomy" id="284580"/>
    <lineage>
        <taxon>Bacteria</taxon>
        <taxon>Bacillati</taxon>
        <taxon>Bacillota</taxon>
        <taxon>Bacilli</taxon>
        <taxon>Bacillales</taxon>
        <taxon>Bacillaceae</taxon>
        <taxon>Bacillus</taxon>
    </lineage>
</organism>
<gene>
    <name evidence="5" type="ORF">ACFSUL_02875</name>
</gene>
<dbReference type="EMBL" id="JBHUMF010000007">
    <property type="protein sequence ID" value="MFD2679689.1"/>
    <property type="molecule type" value="Genomic_DNA"/>
</dbReference>
<accession>A0ABW5RNX5</accession>
<dbReference type="Gene3D" id="1.10.287.950">
    <property type="entry name" value="Methyl-accepting chemotaxis protein"/>
    <property type="match status" value="1"/>
</dbReference>
<protein>
    <submittedName>
        <fullName evidence="5">Methyl-accepting chemotaxis protein</fullName>
    </submittedName>
</protein>
<dbReference type="CDD" id="cd11386">
    <property type="entry name" value="MCP_signal"/>
    <property type="match status" value="1"/>
</dbReference>
<evidence type="ECO:0000313" key="5">
    <source>
        <dbReference type="EMBL" id="MFD2679689.1"/>
    </source>
</evidence>
<evidence type="ECO:0000256" key="2">
    <source>
        <dbReference type="ARBA" id="ARBA00023224"/>
    </source>
</evidence>